<comment type="subcellular location">
    <subcellularLocation>
        <location evidence="1">Nucleus</location>
    </subcellularLocation>
</comment>
<evidence type="ECO:0000256" key="3">
    <source>
        <dbReference type="ARBA" id="ARBA00022723"/>
    </source>
</evidence>
<dbReference type="PROSITE" id="PS00028">
    <property type="entry name" value="ZINC_FINGER_C2H2_1"/>
    <property type="match status" value="1"/>
</dbReference>
<feature type="compositionally biased region" description="Low complexity" evidence="10">
    <location>
        <begin position="108"/>
        <end position="118"/>
    </location>
</feature>
<reference evidence="13" key="1">
    <citation type="submission" date="2025-08" db="UniProtKB">
        <authorList>
            <consortium name="RefSeq"/>
        </authorList>
    </citation>
    <scope>IDENTIFICATION</scope>
</reference>
<dbReference type="FunFam" id="3.30.160.60:FF:000446">
    <property type="entry name" value="Zinc finger protein"/>
    <property type="match status" value="1"/>
</dbReference>
<evidence type="ECO:0000313" key="13">
    <source>
        <dbReference type="RefSeq" id="XP_030050773.1"/>
    </source>
</evidence>
<dbReference type="KEGG" id="muo:115464547"/>
<dbReference type="RefSeq" id="XP_030050773.1">
    <property type="nucleotide sequence ID" value="XM_030194913.1"/>
</dbReference>
<keyword evidence="6" id="KW-0862">Zinc</keyword>
<feature type="region of interest" description="Disordered" evidence="10">
    <location>
        <begin position="60"/>
        <end position="124"/>
    </location>
</feature>
<dbReference type="SUPFAM" id="SSF57667">
    <property type="entry name" value="beta-beta-alpha zinc fingers"/>
    <property type="match status" value="2"/>
</dbReference>
<dbReference type="Proteomes" id="UP000515156">
    <property type="component" value="Chromosome 3"/>
</dbReference>
<evidence type="ECO:0000259" key="11">
    <source>
        <dbReference type="PROSITE" id="PS50157"/>
    </source>
</evidence>
<evidence type="ECO:0000256" key="6">
    <source>
        <dbReference type="ARBA" id="ARBA00022833"/>
    </source>
</evidence>
<organism evidence="12 13">
    <name type="scientific">Microcaecilia unicolor</name>
    <dbReference type="NCBI Taxonomy" id="1415580"/>
    <lineage>
        <taxon>Eukaryota</taxon>
        <taxon>Metazoa</taxon>
        <taxon>Chordata</taxon>
        <taxon>Craniata</taxon>
        <taxon>Vertebrata</taxon>
        <taxon>Euteleostomi</taxon>
        <taxon>Amphibia</taxon>
        <taxon>Gymnophiona</taxon>
        <taxon>Siphonopidae</taxon>
        <taxon>Microcaecilia</taxon>
    </lineage>
</organism>
<keyword evidence="12" id="KW-1185">Reference proteome</keyword>
<evidence type="ECO:0000313" key="12">
    <source>
        <dbReference type="Proteomes" id="UP000515156"/>
    </source>
</evidence>
<dbReference type="GO" id="GO:0000978">
    <property type="term" value="F:RNA polymerase II cis-regulatory region sequence-specific DNA binding"/>
    <property type="evidence" value="ECO:0007669"/>
    <property type="project" value="TreeGrafter"/>
</dbReference>
<dbReference type="GO" id="GO:0005634">
    <property type="term" value="C:nucleus"/>
    <property type="evidence" value="ECO:0007669"/>
    <property type="project" value="UniProtKB-SubCell"/>
</dbReference>
<dbReference type="OrthoDB" id="9885925at2759"/>
<keyword evidence="3" id="KW-0479">Metal-binding</keyword>
<keyword evidence="5 9" id="KW-0863">Zinc-finger</keyword>
<dbReference type="GO" id="GO:0008270">
    <property type="term" value="F:zinc ion binding"/>
    <property type="evidence" value="ECO:0007669"/>
    <property type="project" value="UniProtKB-KW"/>
</dbReference>
<comment type="similarity">
    <text evidence="2">Belongs to the krueppel C2H2-type zinc-finger protein family.</text>
</comment>
<dbReference type="InterPro" id="IPR013087">
    <property type="entry name" value="Znf_C2H2_type"/>
</dbReference>
<evidence type="ECO:0000256" key="2">
    <source>
        <dbReference type="ARBA" id="ARBA00006991"/>
    </source>
</evidence>
<evidence type="ECO:0000256" key="7">
    <source>
        <dbReference type="ARBA" id="ARBA00023125"/>
    </source>
</evidence>
<evidence type="ECO:0000256" key="10">
    <source>
        <dbReference type="SAM" id="MobiDB-lite"/>
    </source>
</evidence>
<feature type="domain" description="C2H2-type" evidence="11">
    <location>
        <begin position="380"/>
        <end position="407"/>
    </location>
</feature>
<dbReference type="FunFam" id="3.30.160.60:FF:001627">
    <property type="entry name" value="Zinc finger protein 655"/>
    <property type="match status" value="1"/>
</dbReference>
<dbReference type="AlphaFoldDB" id="A0A6P7XE25"/>
<evidence type="ECO:0000256" key="1">
    <source>
        <dbReference type="ARBA" id="ARBA00004123"/>
    </source>
</evidence>
<feature type="domain" description="C2H2-type" evidence="11">
    <location>
        <begin position="352"/>
        <end position="379"/>
    </location>
</feature>
<dbReference type="PANTHER" id="PTHR23226">
    <property type="entry name" value="ZINC FINGER AND SCAN DOMAIN-CONTAINING"/>
    <property type="match status" value="1"/>
</dbReference>
<evidence type="ECO:0000256" key="5">
    <source>
        <dbReference type="ARBA" id="ARBA00022771"/>
    </source>
</evidence>
<evidence type="ECO:0000256" key="4">
    <source>
        <dbReference type="ARBA" id="ARBA00022737"/>
    </source>
</evidence>
<keyword evidence="8" id="KW-0539">Nucleus</keyword>
<dbReference type="GO" id="GO:0000981">
    <property type="term" value="F:DNA-binding transcription factor activity, RNA polymerase II-specific"/>
    <property type="evidence" value="ECO:0007669"/>
    <property type="project" value="TreeGrafter"/>
</dbReference>
<feature type="domain" description="C2H2-type" evidence="11">
    <location>
        <begin position="408"/>
        <end position="429"/>
    </location>
</feature>
<dbReference type="Gene3D" id="3.30.160.60">
    <property type="entry name" value="Classic Zinc Finger"/>
    <property type="match status" value="3"/>
</dbReference>
<dbReference type="PANTHER" id="PTHR23226:SF397">
    <property type="entry name" value="C2H2-TYPE DOMAIN-CONTAINING PROTEIN"/>
    <property type="match status" value="1"/>
</dbReference>
<protein>
    <submittedName>
        <fullName evidence="13">Zinc finger protein 184-like</fullName>
    </submittedName>
</protein>
<accession>A0A6P7XE25</accession>
<dbReference type="SMART" id="SM00355">
    <property type="entry name" value="ZnF_C2H2"/>
    <property type="match status" value="3"/>
</dbReference>
<feature type="region of interest" description="Disordered" evidence="10">
    <location>
        <begin position="1"/>
        <end position="33"/>
    </location>
</feature>
<evidence type="ECO:0000256" key="9">
    <source>
        <dbReference type="PROSITE-ProRule" id="PRU00042"/>
    </source>
</evidence>
<sequence>MTPRSTGHSNREEAEALEYETDSPEIAPSSRTRRISWPGTLLVGCHYEEAEPWYRGLTPHQEAERASPGPTPGRGELAHPWSAGHLDTAGAPYCGSEEEPERQWKSGALAPPAQPMLLPRDDGGTERARRAASKARHGSFLSFCLNLQPDPSLQLHNSGGNRREMTALVFDQSKTGSPNVRPDILIRFKKQEFRTETQGSKERGNLLNTGTCEDLHETDHGYRYNSKKLRLCNGQQREQWIQKDPFRDSPDPSECEGSSSRITAPRVKDRAENRERSNSRDRNSNCCQSLVQTQGRKEGERPFKGADTQENVTTDRHFVEKDIILHKPKVPYSHTISRTDKIVDTATQGKLFKCSEYDTCFSQRINVQQHKVTHTWHKPFKCSECDKSFSQRSNLQQHKVTHTGHKPFKCSECNKCFSQQGTLKQHKMTGCKPFKCSECEKCFNFKAIFQQCFAKA</sequence>
<feature type="compositionally biased region" description="Basic and acidic residues" evidence="10">
    <location>
        <begin position="266"/>
        <end position="283"/>
    </location>
</feature>
<feature type="compositionally biased region" description="Basic and acidic residues" evidence="10">
    <location>
        <begin position="241"/>
        <end position="250"/>
    </location>
</feature>
<gene>
    <name evidence="13" type="primary">LOC115464547</name>
</gene>
<keyword evidence="7" id="KW-0238">DNA-binding</keyword>
<evidence type="ECO:0000256" key="8">
    <source>
        <dbReference type="ARBA" id="ARBA00023242"/>
    </source>
</evidence>
<dbReference type="PROSITE" id="PS50157">
    <property type="entry name" value="ZINC_FINGER_C2H2_2"/>
    <property type="match status" value="3"/>
</dbReference>
<dbReference type="InParanoid" id="A0A6P7XE25"/>
<keyword evidence="4" id="KW-0677">Repeat</keyword>
<dbReference type="Pfam" id="PF00096">
    <property type="entry name" value="zf-C2H2"/>
    <property type="match status" value="2"/>
</dbReference>
<feature type="region of interest" description="Disordered" evidence="10">
    <location>
        <begin position="241"/>
        <end position="286"/>
    </location>
</feature>
<name>A0A6P7XE25_9AMPH</name>
<proteinExistence type="inferred from homology"/>
<dbReference type="GeneID" id="115464547"/>
<dbReference type="InterPro" id="IPR036236">
    <property type="entry name" value="Znf_C2H2_sf"/>
</dbReference>